<keyword evidence="2" id="KW-1185">Reference proteome</keyword>
<gene>
    <name evidence="1" type="ORF">T02_2644</name>
</gene>
<dbReference type="AlphaFoldDB" id="A0A0V1KXL6"/>
<name>A0A0V1KXL6_9BILA</name>
<evidence type="ECO:0000313" key="1">
    <source>
        <dbReference type="EMBL" id="KRZ51831.1"/>
    </source>
</evidence>
<evidence type="ECO:0000313" key="2">
    <source>
        <dbReference type="Proteomes" id="UP000054721"/>
    </source>
</evidence>
<accession>A0A0V1KXL6</accession>
<organism evidence="1 2">
    <name type="scientific">Trichinella nativa</name>
    <dbReference type="NCBI Taxonomy" id="6335"/>
    <lineage>
        <taxon>Eukaryota</taxon>
        <taxon>Metazoa</taxon>
        <taxon>Ecdysozoa</taxon>
        <taxon>Nematoda</taxon>
        <taxon>Enoplea</taxon>
        <taxon>Dorylaimia</taxon>
        <taxon>Trichinellida</taxon>
        <taxon>Trichinellidae</taxon>
        <taxon>Trichinella</taxon>
    </lineage>
</organism>
<comment type="caution">
    <text evidence="1">The sequence shown here is derived from an EMBL/GenBank/DDBJ whole genome shotgun (WGS) entry which is preliminary data.</text>
</comment>
<proteinExistence type="predicted"/>
<dbReference type="EMBL" id="JYDW01000213">
    <property type="protein sequence ID" value="KRZ51831.1"/>
    <property type="molecule type" value="Genomic_DNA"/>
</dbReference>
<reference evidence="1 2" key="1">
    <citation type="submission" date="2015-05" db="EMBL/GenBank/DDBJ databases">
        <title>Evolution of Trichinella species and genotypes.</title>
        <authorList>
            <person name="Korhonen P.K."/>
            <person name="Edoardo P."/>
            <person name="Giuseppe L.R."/>
            <person name="Gasser R.B."/>
        </authorList>
    </citation>
    <scope>NUCLEOTIDE SEQUENCE [LARGE SCALE GENOMIC DNA]</scope>
    <source>
        <strain evidence="1">ISS10</strain>
    </source>
</reference>
<dbReference type="Proteomes" id="UP000054721">
    <property type="component" value="Unassembled WGS sequence"/>
</dbReference>
<sequence length="208" mass="23686">MRLKYRTRSSVHRKRTRTELTTLFLQTTKRKKSEATVSRLGLEDQKFSTIVWVYVCTSVVVWSKKLAVTHLRRSVLTGNPPVNTGPSPFSDECANSAVEEMNEPTPGSGSLQLQQGEDCLEEPLLLIDGRSSTSRESVVLVSGFRVINNKETLFHYGSLHVANYANEFFSIYVIWAILCLHELEPKCKALSPEWWDSDKSRNMYMLLP</sequence>
<protein>
    <submittedName>
        <fullName evidence="1">Uncharacterized protein</fullName>
    </submittedName>
</protein>